<evidence type="ECO:0000256" key="3">
    <source>
        <dbReference type="ARBA" id="ARBA00022989"/>
    </source>
</evidence>
<evidence type="ECO:0000256" key="6">
    <source>
        <dbReference type="SAM" id="Phobius"/>
    </source>
</evidence>
<dbReference type="Pfam" id="PF07782">
    <property type="entry name" value="DC_STAMP"/>
    <property type="match status" value="1"/>
</dbReference>
<comment type="subcellular location">
    <subcellularLocation>
        <location evidence="1">Membrane</location>
        <topology evidence="1">Multi-pass membrane protein</topology>
    </subcellularLocation>
</comment>
<dbReference type="PANTHER" id="PTHR21041:SF17">
    <property type="entry name" value="E3 UBIQUITIN-PROTEIN LIGASE DCST1"/>
    <property type="match status" value="1"/>
</dbReference>
<feature type="transmembrane region" description="Helical" evidence="6">
    <location>
        <begin position="613"/>
        <end position="633"/>
    </location>
</feature>
<organism evidence="8">
    <name type="scientific">Mesocestoides corti</name>
    <name type="common">Flatworm</name>
    <dbReference type="NCBI Taxonomy" id="53468"/>
    <lineage>
        <taxon>Eukaryota</taxon>
        <taxon>Metazoa</taxon>
        <taxon>Spiralia</taxon>
        <taxon>Lophotrochozoa</taxon>
        <taxon>Platyhelminthes</taxon>
        <taxon>Cestoda</taxon>
        <taxon>Eucestoda</taxon>
        <taxon>Cyclophyllidea</taxon>
        <taxon>Mesocestoididae</taxon>
        <taxon>Mesocestoides</taxon>
    </lineage>
</organism>
<evidence type="ECO:0000256" key="1">
    <source>
        <dbReference type="ARBA" id="ARBA00004141"/>
    </source>
</evidence>
<evidence type="ECO:0000259" key="7">
    <source>
        <dbReference type="Pfam" id="PF07782"/>
    </source>
</evidence>
<evidence type="ECO:0000256" key="5">
    <source>
        <dbReference type="SAM" id="MobiDB-lite"/>
    </source>
</evidence>
<keyword evidence="4 6" id="KW-0472">Membrane</keyword>
<keyword evidence="2 6" id="KW-0812">Transmembrane</keyword>
<keyword evidence="3 6" id="KW-1133">Transmembrane helix</keyword>
<sequence length="779" mass="85100">MTSVLVQITFVVAAIISKRFRSFLALLGPTLGLSAGQSFLAAELTSVAVHGPVRGLATNLKAAGASLTCLMKLSANITKDANKLLKPSGKQPTTDESEEEEDPDELDGGRPRPLGNNSTTFNATHVNVTKTEKSNTKSKPIKYPKLKSLSEFNHFFTKVMKKASKGITQGALGFQNLTMDVEKELLRDPEATKPPVTPQGTANQTAETNQATADVAAANDGVSEAFQRHLAEMDTSEKERMRVRKKIMQAKIDAAFQNLKLGTNDSAGIKTAVALGHKIDANMRRRLVKACMAMQQAQTEQCNKGAVTACYRIQTAAYLSTGLPLIIGPWCSSQVTKGTACPTSEALSKAKSQCDNGGYNIGLKDGFGAQFAVAQSGLQQFAESFQVATGYKKLKSAAEQASALYHDTEDAIEQLTYLTIDATNAIFALVLLASTLLKLLFVKLLLKTQGYISNYLVDMDFDNIYVEDVYEAIDERRRKQSRMYLLPLKIHERKAVFWRKRGYTGAELIRAIKDVIKASVLGIGLTLLFAADGYLHSLMTVLDVVTQGDLRLGGSSGKSDTGAAAMYLAGDGFAAEVLKGIIDGFKNMMNIDLSYKLSSCAPNVIMSSHNVKFRFGLLWAVLLILAAFSGFLLRFRHVLMGFFYPCAHRRRQMHLYNTMLANRARDLSTNRNLLVQRVKENRLQEEVRILSKPPAIADLAPSIARLLKLEKGTCIICRDVQKPGPAMYICPVDACAICRQCQSGISADPEFCVACIDRNEASIDATLKKLEQTSNSYGT</sequence>
<feature type="region of interest" description="Disordered" evidence="5">
    <location>
        <begin position="83"/>
        <end position="142"/>
    </location>
</feature>
<dbReference type="WBParaSite" id="MCU_005257-RA">
    <property type="protein sequence ID" value="MCU_005257-RA"/>
    <property type="gene ID" value="MCU_005257"/>
</dbReference>
<dbReference type="GO" id="GO:0016020">
    <property type="term" value="C:membrane"/>
    <property type="evidence" value="ECO:0007669"/>
    <property type="project" value="UniProtKB-SubCell"/>
</dbReference>
<feature type="domain" description="Dendritic cell-specific transmembrane protein-like" evidence="7">
    <location>
        <begin position="461"/>
        <end position="656"/>
    </location>
</feature>
<dbReference type="InterPro" id="IPR012858">
    <property type="entry name" value="DC_STAMP-like"/>
</dbReference>
<dbReference type="PANTHER" id="PTHR21041">
    <property type="entry name" value="DENDRITIC CELL-SPECIFIC TRANSMEMBRANE PROTEIN"/>
    <property type="match status" value="1"/>
</dbReference>
<reference evidence="8" key="1">
    <citation type="submission" date="2019-11" db="UniProtKB">
        <authorList>
            <consortium name="WormBaseParasite"/>
        </authorList>
    </citation>
    <scope>IDENTIFICATION</scope>
</reference>
<feature type="region of interest" description="Disordered" evidence="5">
    <location>
        <begin position="188"/>
        <end position="209"/>
    </location>
</feature>
<feature type="compositionally biased region" description="Acidic residues" evidence="5">
    <location>
        <begin position="95"/>
        <end position="106"/>
    </location>
</feature>
<feature type="compositionally biased region" description="Polar residues" evidence="5">
    <location>
        <begin position="115"/>
        <end position="129"/>
    </location>
</feature>
<proteinExistence type="predicted"/>
<protein>
    <submittedName>
        <fullName evidence="8">DC_STAMP domain-containing protein</fullName>
    </submittedName>
</protein>
<evidence type="ECO:0000313" key="8">
    <source>
        <dbReference type="WBParaSite" id="MCU_005257-RA"/>
    </source>
</evidence>
<evidence type="ECO:0000256" key="2">
    <source>
        <dbReference type="ARBA" id="ARBA00022692"/>
    </source>
</evidence>
<name>A0A5K3F3H6_MESCO</name>
<dbReference type="AlphaFoldDB" id="A0A5K3F3H6"/>
<accession>A0A5K3F3H6</accession>
<dbReference type="InterPro" id="IPR051856">
    <property type="entry name" value="CSR-E3_Ligase_Protein"/>
</dbReference>
<feature type="transmembrane region" description="Helical" evidence="6">
    <location>
        <begin position="425"/>
        <end position="446"/>
    </location>
</feature>
<evidence type="ECO:0000256" key="4">
    <source>
        <dbReference type="ARBA" id="ARBA00023136"/>
    </source>
</evidence>